<evidence type="ECO:0000313" key="2">
    <source>
        <dbReference type="Proteomes" id="UP000054007"/>
    </source>
</evidence>
<feature type="non-terminal residue" evidence="1">
    <location>
        <position position="1"/>
    </location>
</feature>
<dbReference type="Proteomes" id="UP000054007">
    <property type="component" value="Unassembled WGS sequence"/>
</dbReference>
<organism evidence="1 2">
    <name type="scientific">Cylindrobasidium torrendii FP15055 ss-10</name>
    <dbReference type="NCBI Taxonomy" id="1314674"/>
    <lineage>
        <taxon>Eukaryota</taxon>
        <taxon>Fungi</taxon>
        <taxon>Dikarya</taxon>
        <taxon>Basidiomycota</taxon>
        <taxon>Agaricomycotina</taxon>
        <taxon>Agaricomycetes</taxon>
        <taxon>Agaricomycetidae</taxon>
        <taxon>Agaricales</taxon>
        <taxon>Marasmiineae</taxon>
        <taxon>Physalacriaceae</taxon>
        <taxon>Cylindrobasidium</taxon>
    </lineage>
</organism>
<gene>
    <name evidence="1" type="ORF">CYLTODRAFT_315957</name>
</gene>
<dbReference type="AlphaFoldDB" id="A0A0D7BAT2"/>
<dbReference type="STRING" id="1314674.A0A0D7BAT2"/>
<feature type="non-terminal residue" evidence="1">
    <location>
        <position position="113"/>
    </location>
</feature>
<proteinExistence type="predicted"/>
<protein>
    <submittedName>
        <fullName evidence="1">Uncharacterized protein</fullName>
    </submittedName>
</protein>
<accession>A0A0D7BAT2</accession>
<reference evidence="1 2" key="1">
    <citation type="journal article" date="2015" name="Fungal Genet. Biol.">
        <title>Evolution of novel wood decay mechanisms in Agaricales revealed by the genome sequences of Fistulina hepatica and Cylindrobasidium torrendii.</title>
        <authorList>
            <person name="Floudas D."/>
            <person name="Held B.W."/>
            <person name="Riley R."/>
            <person name="Nagy L.G."/>
            <person name="Koehler G."/>
            <person name="Ransdell A.S."/>
            <person name="Younus H."/>
            <person name="Chow J."/>
            <person name="Chiniquy J."/>
            <person name="Lipzen A."/>
            <person name="Tritt A."/>
            <person name="Sun H."/>
            <person name="Haridas S."/>
            <person name="LaButti K."/>
            <person name="Ohm R.A."/>
            <person name="Kues U."/>
            <person name="Blanchette R.A."/>
            <person name="Grigoriev I.V."/>
            <person name="Minto R.E."/>
            <person name="Hibbett D.S."/>
        </authorList>
    </citation>
    <scope>NUCLEOTIDE SEQUENCE [LARGE SCALE GENOMIC DNA]</scope>
    <source>
        <strain evidence="1 2">FP15055 ss-10</strain>
    </source>
</reference>
<dbReference type="OrthoDB" id="3361196at2759"/>
<sequence>PYFPADIPSCPKCESDYGSIQHCAAAAPVLQNFSMIIFNPGAFIDVIQCACTETFQSVFPQCVDCFQQTNQTDVINTDDLPSVVAGMKQVCALESALLGNVSGANSATSAAAT</sequence>
<dbReference type="EMBL" id="KN880521">
    <property type="protein sequence ID" value="KIY67637.1"/>
    <property type="molecule type" value="Genomic_DNA"/>
</dbReference>
<evidence type="ECO:0000313" key="1">
    <source>
        <dbReference type="EMBL" id="KIY67637.1"/>
    </source>
</evidence>
<keyword evidence="2" id="KW-1185">Reference proteome</keyword>
<name>A0A0D7BAT2_9AGAR</name>